<feature type="domain" description="EF-hand" evidence="3">
    <location>
        <begin position="51"/>
        <end position="80"/>
    </location>
</feature>
<comment type="caution">
    <text evidence="4">The sequence shown here is derived from an EMBL/GenBank/DDBJ whole genome shotgun (WGS) entry which is preliminary data.</text>
</comment>
<dbReference type="GO" id="GO:0005737">
    <property type="term" value="C:cytoplasm"/>
    <property type="evidence" value="ECO:0007669"/>
    <property type="project" value="TreeGrafter"/>
</dbReference>
<dbReference type="OrthoDB" id="26525at2759"/>
<proteinExistence type="predicted"/>
<keyword evidence="5" id="KW-1185">Reference proteome</keyword>
<gene>
    <name evidence="4" type="ORF">KIPB_006622</name>
</gene>
<organism evidence="4 5">
    <name type="scientific">Kipferlia bialata</name>
    <dbReference type="NCBI Taxonomy" id="797122"/>
    <lineage>
        <taxon>Eukaryota</taxon>
        <taxon>Metamonada</taxon>
        <taxon>Carpediemonas-like organisms</taxon>
        <taxon>Kipferlia</taxon>
    </lineage>
</organism>
<keyword evidence="1" id="KW-0677">Repeat</keyword>
<dbReference type="Gene3D" id="1.10.238.10">
    <property type="entry name" value="EF-hand"/>
    <property type="match status" value="2"/>
</dbReference>
<dbReference type="PROSITE" id="PS50222">
    <property type="entry name" value="EF_HAND_2"/>
    <property type="match status" value="3"/>
</dbReference>
<evidence type="ECO:0000256" key="1">
    <source>
        <dbReference type="ARBA" id="ARBA00022737"/>
    </source>
</evidence>
<dbReference type="PROSITE" id="PS00018">
    <property type="entry name" value="EF_HAND_1"/>
    <property type="match status" value="3"/>
</dbReference>
<keyword evidence="2" id="KW-0106">Calcium</keyword>
<dbReference type="Pfam" id="PF13499">
    <property type="entry name" value="EF-hand_7"/>
    <property type="match status" value="1"/>
</dbReference>
<dbReference type="InterPro" id="IPR018247">
    <property type="entry name" value="EF_Hand_1_Ca_BS"/>
</dbReference>
<dbReference type="AlphaFoldDB" id="A0A9K3GJZ0"/>
<protein>
    <recommendedName>
        <fullName evidence="3">EF-hand domain-containing protein</fullName>
    </recommendedName>
</protein>
<feature type="domain" description="EF-hand" evidence="3">
    <location>
        <begin position="89"/>
        <end position="124"/>
    </location>
</feature>
<evidence type="ECO:0000259" key="3">
    <source>
        <dbReference type="PROSITE" id="PS50222"/>
    </source>
</evidence>
<name>A0A9K3GJZ0_9EUKA</name>
<dbReference type="GO" id="GO:0005509">
    <property type="term" value="F:calcium ion binding"/>
    <property type="evidence" value="ECO:0007669"/>
    <property type="project" value="InterPro"/>
</dbReference>
<dbReference type="PANTHER" id="PTHR45917:SF12">
    <property type="entry name" value="CALMODULIN-ALPHA-LIKE"/>
    <property type="match status" value="1"/>
</dbReference>
<dbReference type="GO" id="GO:0005246">
    <property type="term" value="F:calcium channel regulator activity"/>
    <property type="evidence" value="ECO:0007669"/>
    <property type="project" value="TreeGrafter"/>
</dbReference>
<evidence type="ECO:0000313" key="4">
    <source>
        <dbReference type="EMBL" id="GIQ85016.1"/>
    </source>
</evidence>
<accession>A0A9K3GJZ0</accession>
<dbReference type="InterPro" id="IPR011992">
    <property type="entry name" value="EF-hand-dom_pair"/>
</dbReference>
<dbReference type="InterPro" id="IPR002048">
    <property type="entry name" value="EF_hand_dom"/>
</dbReference>
<dbReference type="SUPFAM" id="SSF47473">
    <property type="entry name" value="EF-hand"/>
    <property type="match status" value="1"/>
</dbReference>
<dbReference type="InterPro" id="IPR043582">
    <property type="entry name" value="CaBP1/2/4/5"/>
</dbReference>
<dbReference type="EMBL" id="BDIP01001726">
    <property type="protein sequence ID" value="GIQ85016.1"/>
    <property type="molecule type" value="Genomic_DNA"/>
</dbReference>
<dbReference type="PANTHER" id="PTHR45917">
    <property type="entry name" value="CALCIUM-BINDING PROTEIN 1-RELATED"/>
    <property type="match status" value="1"/>
</dbReference>
<evidence type="ECO:0000313" key="5">
    <source>
        <dbReference type="Proteomes" id="UP000265618"/>
    </source>
</evidence>
<feature type="domain" description="EF-hand" evidence="3">
    <location>
        <begin position="10"/>
        <end position="45"/>
    </location>
</feature>
<sequence>MDSVSETLEEVEIRAIRAFKEADRNGNNELQMDELEVALDLFFGPEDYNPEDLVKVVDVNGDGIIDIHEFTSALRRYVRGSLFLEPLKVTDERLDDAFHTLDTDGDGYIGKRELALLLERLNFIPPSATVPGSGEHINAQAIEVIDTYFQGVTQVDSVAFRGFARLLIDSLGDAEGGA</sequence>
<dbReference type="SMART" id="SM00054">
    <property type="entry name" value="EFh"/>
    <property type="match status" value="3"/>
</dbReference>
<dbReference type="Pfam" id="PF13202">
    <property type="entry name" value="EF-hand_5"/>
    <property type="match status" value="1"/>
</dbReference>
<evidence type="ECO:0000256" key="2">
    <source>
        <dbReference type="ARBA" id="ARBA00022837"/>
    </source>
</evidence>
<dbReference type="Proteomes" id="UP000265618">
    <property type="component" value="Unassembled WGS sequence"/>
</dbReference>
<reference evidence="4 5" key="1">
    <citation type="journal article" date="2018" name="PLoS ONE">
        <title>The draft genome of Kipferlia bialata reveals reductive genome evolution in fornicate parasites.</title>
        <authorList>
            <person name="Tanifuji G."/>
            <person name="Takabayashi S."/>
            <person name="Kume K."/>
            <person name="Takagi M."/>
            <person name="Nakayama T."/>
            <person name="Kamikawa R."/>
            <person name="Inagaki Y."/>
            <person name="Hashimoto T."/>
        </authorList>
    </citation>
    <scope>NUCLEOTIDE SEQUENCE [LARGE SCALE GENOMIC DNA]</scope>
    <source>
        <strain evidence="4">NY0173</strain>
    </source>
</reference>